<gene>
    <name evidence="1" type="ORF">DY000_02034636</name>
</gene>
<comment type="caution">
    <text evidence="1">The sequence shown here is derived from an EMBL/GenBank/DDBJ whole genome shotgun (WGS) entry which is preliminary data.</text>
</comment>
<accession>A0ABQ7DW81</accession>
<dbReference type="Proteomes" id="UP000266723">
    <property type="component" value="Unassembled WGS sequence"/>
</dbReference>
<reference evidence="1 2" key="1">
    <citation type="journal article" date="2020" name="BMC Genomics">
        <title>Intraspecific diversification of the crop wild relative Brassica cretica Lam. using demographic model selection.</title>
        <authorList>
            <person name="Kioukis A."/>
            <person name="Michalopoulou V.A."/>
            <person name="Briers L."/>
            <person name="Pirintsos S."/>
            <person name="Studholme D.J."/>
            <person name="Pavlidis P."/>
            <person name="Sarris P.F."/>
        </authorList>
    </citation>
    <scope>NUCLEOTIDE SEQUENCE [LARGE SCALE GENOMIC DNA]</scope>
    <source>
        <strain evidence="2">cv. PFS-1207/04</strain>
    </source>
</reference>
<name>A0ABQ7DW81_BRACR</name>
<proteinExistence type="predicted"/>
<organism evidence="1 2">
    <name type="scientific">Brassica cretica</name>
    <name type="common">Mustard</name>
    <dbReference type="NCBI Taxonomy" id="69181"/>
    <lineage>
        <taxon>Eukaryota</taxon>
        <taxon>Viridiplantae</taxon>
        <taxon>Streptophyta</taxon>
        <taxon>Embryophyta</taxon>
        <taxon>Tracheophyta</taxon>
        <taxon>Spermatophyta</taxon>
        <taxon>Magnoliopsida</taxon>
        <taxon>eudicotyledons</taxon>
        <taxon>Gunneridae</taxon>
        <taxon>Pentapetalae</taxon>
        <taxon>rosids</taxon>
        <taxon>malvids</taxon>
        <taxon>Brassicales</taxon>
        <taxon>Brassicaceae</taxon>
        <taxon>Brassiceae</taxon>
        <taxon>Brassica</taxon>
    </lineage>
</organism>
<protein>
    <submittedName>
        <fullName evidence="1">Uncharacterized protein</fullName>
    </submittedName>
</protein>
<keyword evidence="2" id="KW-1185">Reference proteome</keyword>
<sequence length="174" mass="18216">MGLRRGGREAGGSCSRLFGVCVRSIFSSDLVTHSRSTRRGTVGLLLDLWWFAASGLEGSLARMGSSRRARRRVGARGLWPSRVSIVNGLKGGRLCCFGGRSQGFLTFCSSLCGPYSVVSVAAAPISVGRARGREYGVCGPGLLGTASCAGGCFEALGELFSVGPLRLRADHLEG</sequence>
<dbReference type="EMBL" id="QGKV02000649">
    <property type="protein sequence ID" value="KAF3581551.1"/>
    <property type="molecule type" value="Genomic_DNA"/>
</dbReference>
<evidence type="ECO:0000313" key="1">
    <source>
        <dbReference type="EMBL" id="KAF3581551.1"/>
    </source>
</evidence>
<evidence type="ECO:0000313" key="2">
    <source>
        <dbReference type="Proteomes" id="UP000266723"/>
    </source>
</evidence>